<accession>A0A803LPB6</accession>
<sequence>MFVTGNLQRQSLKTLTSLLNNNPFFLRNSIFSSNAGIQQNSSSIFNTSSSNSSNLYLGFNGFRRSMSTAKGRSMRSKVERRMQREAGKTQRQIRQAKKIKLKLMTEEERLIYNLRRAKKKVALLLQKLKKYELPELPPPRHDPELLTAEQLQAFKKIGFRNKNYCEVGVRGVFGGVVQNMHLHWKFHETVQVCCDNFPKERIKEMATILARLSGGIVVNVHNVKTIIMFRGRNYRQPKNLIPVNTLTKRKALFKARFEQALESQKLNIKKIEQQLRKKGISPDDPVAMASIQRVASTFFNAIDKKEGSPYVFREAEESVKQPLKRSEHSDPSEDSDQEELDKFIAEIEDAVDKEWAEEEAAEQEEYGKIRYRNKEEYGGRFNKPERFVDNFSDDGNKGRGRGMMDTHRRQRIEDSEDEDSAPIEEDSASEDERQAYDSDDDKLKRRPSRVERWNPERSRGSHGNQGFKQTNNRITGKMSEEESEPESMFEDLDDVMRESDSEGGHTPRLPKTPRNEYRSGHSSDRRERSSRVDGAGYPAIDSDDSDEGDKNPRFRDRTRNQDKRGKADNMGRKWGSDGSDIDEDFIESEIAMYGSGDNDDDDALESSALRGADEDYNSLGGLPHHHAKVEDNKTPRRNQVSRKQNDDELWDSD</sequence>
<evidence type="ECO:0000313" key="5">
    <source>
        <dbReference type="EnsemblPlants" id="AUR62016795-RA:cds"/>
    </source>
</evidence>
<dbReference type="InterPro" id="IPR035920">
    <property type="entry name" value="YhbY-like_sf"/>
</dbReference>
<feature type="region of interest" description="Disordered" evidence="3">
    <location>
        <begin position="317"/>
        <end position="338"/>
    </location>
</feature>
<dbReference type="EnsemblPlants" id="AUR62016795-RA">
    <property type="protein sequence ID" value="AUR62016795-RA:cds"/>
    <property type="gene ID" value="AUR62016795"/>
</dbReference>
<dbReference type="OrthoDB" id="1915442at2759"/>
<organism evidence="5 6">
    <name type="scientific">Chenopodium quinoa</name>
    <name type="common">Quinoa</name>
    <dbReference type="NCBI Taxonomy" id="63459"/>
    <lineage>
        <taxon>Eukaryota</taxon>
        <taxon>Viridiplantae</taxon>
        <taxon>Streptophyta</taxon>
        <taxon>Embryophyta</taxon>
        <taxon>Tracheophyta</taxon>
        <taxon>Spermatophyta</taxon>
        <taxon>Magnoliopsida</taxon>
        <taxon>eudicotyledons</taxon>
        <taxon>Gunneridae</taxon>
        <taxon>Pentapetalae</taxon>
        <taxon>Caryophyllales</taxon>
        <taxon>Chenopodiaceae</taxon>
        <taxon>Chenopodioideae</taxon>
        <taxon>Atripliceae</taxon>
        <taxon>Chenopodium</taxon>
    </lineage>
</organism>
<dbReference type="PANTHER" id="PTHR31426">
    <property type="entry name" value="GROUP II INTRON SPLICING FACTOR CRS1-LIKE"/>
    <property type="match status" value="1"/>
</dbReference>
<feature type="compositionally biased region" description="Acidic residues" evidence="3">
    <location>
        <begin position="481"/>
        <end position="493"/>
    </location>
</feature>
<feature type="region of interest" description="Disordered" evidence="3">
    <location>
        <begin position="355"/>
        <end position="653"/>
    </location>
</feature>
<feature type="compositionally biased region" description="Basic and acidic residues" evidence="3">
    <location>
        <begin position="317"/>
        <end position="331"/>
    </location>
</feature>
<feature type="compositionally biased region" description="Basic and acidic residues" evidence="3">
    <location>
        <begin position="494"/>
        <end position="505"/>
    </location>
</feature>
<feature type="domain" description="CRM" evidence="4">
    <location>
        <begin position="144"/>
        <end position="241"/>
    </location>
</feature>
<dbReference type="InterPro" id="IPR040286">
    <property type="entry name" value="At3g25440-like"/>
</dbReference>
<feature type="compositionally biased region" description="Polar residues" evidence="3">
    <location>
        <begin position="461"/>
        <end position="474"/>
    </location>
</feature>
<dbReference type="GO" id="GO:0003723">
    <property type="term" value="F:RNA binding"/>
    <property type="evidence" value="ECO:0007669"/>
    <property type="project" value="UniProtKB-UniRule"/>
</dbReference>
<evidence type="ECO:0000256" key="3">
    <source>
        <dbReference type="SAM" id="MobiDB-lite"/>
    </source>
</evidence>
<dbReference type="SMART" id="SM01103">
    <property type="entry name" value="CRS1_YhbY"/>
    <property type="match status" value="1"/>
</dbReference>
<reference evidence="5" key="2">
    <citation type="submission" date="2021-03" db="UniProtKB">
        <authorList>
            <consortium name="EnsemblPlants"/>
        </authorList>
    </citation>
    <scope>IDENTIFICATION</scope>
</reference>
<dbReference type="InterPro" id="IPR001890">
    <property type="entry name" value="RNA-binding_CRM"/>
</dbReference>
<reference evidence="5" key="1">
    <citation type="journal article" date="2017" name="Nature">
        <title>The genome of Chenopodium quinoa.</title>
        <authorList>
            <person name="Jarvis D.E."/>
            <person name="Ho Y.S."/>
            <person name="Lightfoot D.J."/>
            <person name="Schmoeckel S.M."/>
            <person name="Li B."/>
            <person name="Borm T.J.A."/>
            <person name="Ohyanagi H."/>
            <person name="Mineta K."/>
            <person name="Michell C.T."/>
            <person name="Saber N."/>
            <person name="Kharbatia N.M."/>
            <person name="Rupper R.R."/>
            <person name="Sharp A.R."/>
            <person name="Dally N."/>
            <person name="Boughton B.A."/>
            <person name="Woo Y.H."/>
            <person name="Gao G."/>
            <person name="Schijlen E.G.W.M."/>
            <person name="Guo X."/>
            <person name="Momin A.A."/>
            <person name="Negrao S."/>
            <person name="Al-Babili S."/>
            <person name="Gehring C."/>
            <person name="Roessner U."/>
            <person name="Jung C."/>
            <person name="Murphy K."/>
            <person name="Arold S.T."/>
            <person name="Gojobori T."/>
            <person name="van der Linden C.G."/>
            <person name="van Loo E.N."/>
            <person name="Jellen E.N."/>
            <person name="Maughan P.J."/>
            <person name="Tester M."/>
        </authorList>
    </citation>
    <scope>NUCLEOTIDE SEQUENCE [LARGE SCALE GENOMIC DNA]</scope>
    <source>
        <strain evidence="5">cv. PI 614886</strain>
    </source>
</reference>
<dbReference type="PANTHER" id="PTHR31426:SF4">
    <property type="entry name" value="CRM-DOMAIN CONTAINING FACTOR CFM9, MITOCHONDRIAL"/>
    <property type="match status" value="1"/>
</dbReference>
<feature type="compositionally biased region" description="Acidic residues" evidence="3">
    <location>
        <begin position="414"/>
        <end position="429"/>
    </location>
</feature>
<name>A0A803LPB6_CHEQI</name>
<dbReference type="Gramene" id="AUR62016795-RA">
    <property type="protein sequence ID" value="AUR62016795-RA:cds"/>
    <property type="gene ID" value="AUR62016795"/>
</dbReference>
<protein>
    <recommendedName>
        <fullName evidence="4">CRM domain-containing protein</fullName>
    </recommendedName>
</protein>
<evidence type="ECO:0000256" key="1">
    <source>
        <dbReference type="ARBA" id="ARBA00022884"/>
    </source>
</evidence>
<dbReference type="Gene3D" id="3.30.110.60">
    <property type="entry name" value="YhbY-like"/>
    <property type="match status" value="1"/>
</dbReference>
<dbReference type="AlphaFoldDB" id="A0A803LPB6"/>
<keyword evidence="6" id="KW-1185">Reference proteome</keyword>
<feature type="compositionally biased region" description="Basic and acidic residues" evidence="3">
    <location>
        <begin position="365"/>
        <end position="413"/>
    </location>
</feature>
<proteinExistence type="predicted"/>
<evidence type="ECO:0000313" key="6">
    <source>
        <dbReference type="Proteomes" id="UP000596660"/>
    </source>
</evidence>
<keyword evidence="1 2" id="KW-0694">RNA-binding</keyword>
<dbReference type="Pfam" id="PF01985">
    <property type="entry name" value="CRS1_YhbY"/>
    <property type="match status" value="1"/>
</dbReference>
<feature type="compositionally biased region" description="Basic and acidic residues" evidence="3">
    <location>
        <begin position="448"/>
        <end position="459"/>
    </location>
</feature>
<dbReference type="PROSITE" id="PS51295">
    <property type="entry name" value="CRM"/>
    <property type="match status" value="1"/>
</dbReference>
<feature type="compositionally biased region" description="Basic and acidic residues" evidence="3">
    <location>
        <begin position="548"/>
        <end position="575"/>
    </location>
</feature>
<dbReference type="SUPFAM" id="SSF75471">
    <property type="entry name" value="YhbY-like"/>
    <property type="match status" value="1"/>
</dbReference>
<feature type="compositionally biased region" description="Acidic residues" evidence="3">
    <location>
        <begin position="355"/>
        <end position="364"/>
    </location>
</feature>
<evidence type="ECO:0000256" key="2">
    <source>
        <dbReference type="PROSITE-ProRule" id="PRU00626"/>
    </source>
</evidence>
<feature type="compositionally biased region" description="Basic and acidic residues" evidence="3">
    <location>
        <begin position="513"/>
        <end position="531"/>
    </location>
</feature>
<evidence type="ECO:0000259" key="4">
    <source>
        <dbReference type="PROSITE" id="PS51295"/>
    </source>
</evidence>
<dbReference type="Proteomes" id="UP000596660">
    <property type="component" value="Unplaced"/>
</dbReference>
<gene>
    <name evidence="5" type="primary">LOC110718906</name>
</gene>